<comment type="subcellular location">
    <subcellularLocation>
        <location evidence="2">Cell outer membrane</location>
    </subcellularLocation>
    <subcellularLocation>
        <location evidence="1">Cell surface</location>
    </subcellularLocation>
</comment>
<name>A0AAJ6NCC6_9PAST</name>
<dbReference type="Pfam" id="PF13018">
    <property type="entry name" value="ESPR"/>
    <property type="match status" value="1"/>
</dbReference>
<dbReference type="Gene3D" id="3.90.1780.10">
    <property type="entry name" value="Trimeric adhesin"/>
    <property type="match status" value="3"/>
</dbReference>
<dbReference type="SUPFAM" id="SSF54523">
    <property type="entry name" value="Pili subunits"/>
    <property type="match status" value="1"/>
</dbReference>
<evidence type="ECO:0000259" key="14">
    <source>
        <dbReference type="Pfam" id="PF13018"/>
    </source>
</evidence>
<keyword evidence="4" id="KW-0813">Transport</keyword>
<evidence type="ECO:0000256" key="1">
    <source>
        <dbReference type="ARBA" id="ARBA00004241"/>
    </source>
</evidence>
<dbReference type="EMBL" id="JASAYT010000004">
    <property type="protein sequence ID" value="MDP8174223.1"/>
    <property type="molecule type" value="Genomic_DNA"/>
</dbReference>
<evidence type="ECO:0000256" key="10">
    <source>
        <dbReference type="ARBA" id="ARBA00023237"/>
    </source>
</evidence>
<feature type="domain" description="Trimeric autotransporter adhesin YadA-like head" evidence="12">
    <location>
        <begin position="259"/>
        <end position="279"/>
    </location>
</feature>
<reference evidence="15" key="1">
    <citation type="journal article" date="2023" name="Front. Microbiol.">
        <title>Phylogeography and host specificity of Pasteurellaceae pathogenic to sea-farmed fish in the north-east Atlantic.</title>
        <authorList>
            <person name="Gulla S."/>
            <person name="Colquhoun D.J."/>
            <person name="Olsen A.B."/>
            <person name="Spilsberg B."/>
            <person name="Lagesen K."/>
            <person name="Aakesson C.P."/>
            <person name="Strom S."/>
            <person name="Manji F."/>
            <person name="Birkbeck T.H."/>
            <person name="Nilsen H.K."/>
        </authorList>
    </citation>
    <scope>NUCLEOTIDE SEQUENCE</scope>
    <source>
        <strain evidence="15">98B1</strain>
    </source>
</reference>
<feature type="domain" description="Trimeric autotransporter adhesin YadA-like stalk" evidence="13">
    <location>
        <begin position="751"/>
        <end position="793"/>
    </location>
</feature>
<evidence type="ECO:0000313" key="15">
    <source>
        <dbReference type="EMBL" id="MDP8174223.1"/>
    </source>
</evidence>
<evidence type="ECO:0000256" key="4">
    <source>
        <dbReference type="ARBA" id="ARBA00022448"/>
    </source>
</evidence>
<gene>
    <name evidence="15" type="ORF">QJU97_01950</name>
</gene>
<dbReference type="GO" id="GO:0009279">
    <property type="term" value="C:cell outer membrane"/>
    <property type="evidence" value="ECO:0007669"/>
    <property type="project" value="UniProtKB-SubCell"/>
</dbReference>
<dbReference type="CDD" id="cd12820">
    <property type="entry name" value="LbR_YadA-like"/>
    <property type="match status" value="1"/>
</dbReference>
<dbReference type="Pfam" id="PF05662">
    <property type="entry name" value="YadA_stalk"/>
    <property type="match status" value="3"/>
</dbReference>
<evidence type="ECO:0000259" key="11">
    <source>
        <dbReference type="Pfam" id="PF03895"/>
    </source>
</evidence>
<keyword evidence="9" id="KW-0472">Membrane</keyword>
<dbReference type="Gene3D" id="3.30.1300.30">
    <property type="entry name" value="GSPII I/J protein-like"/>
    <property type="match status" value="1"/>
</dbReference>
<dbReference type="Gene3D" id="1.20.5.170">
    <property type="match status" value="3"/>
</dbReference>
<feature type="domain" description="ESPR" evidence="14">
    <location>
        <begin position="1"/>
        <end position="39"/>
    </location>
</feature>
<dbReference type="InterPro" id="IPR045584">
    <property type="entry name" value="Pilin-like"/>
</dbReference>
<keyword evidence="7" id="KW-0732">Signal</keyword>
<comment type="similarity">
    <text evidence="3">Belongs to the autotransporter-2 (AT-2) (TC 1.B.40) family.</text>
</comment>
<evidence type="ECO:0000256" key="2">
    <source>
        <dbReference type="ARBA" id="ARBA00004442"/>
    </source>
</evidence>
<dbReference type="Pfam" id="PF03895">
    <property type="entry name" value="YadA_anchor"/>
    <property type="match status" value="1"/>
</dbReference>
<dbReference type="Proteomes" id="UP001231736">
    <property type="component" value="Unassembled WGS sequence"/>
</dbReference>
<comment type="caution">
    <text evidence="15">The sequence shown here is derived from an EMBL/GenBank/DDBJ whole genome shotgun (WGS) entry which is preliminary data.</text>
</comment>
<evidence type="ECO:0000256" key="7">
    <source>
        <dbReference type="ARBA" id="ARBA00022729"/>
    </source>
</evidence>
<keyword evidence="6" id="KW-0812">Transmembrane</keyword>
<evidence type="ECO:0000256" key="9">
    <source>
        <dbReference type="ARBA" id="ARBA00023136"/>
    </source>
</evidence>
<dbReference type="SUPFAM" id="SSF101999">
    <property type="entry name" value="Trimeric adhesin"/>
    <property type="match status" value="2"/>
</dbReference>
<keyword evidence="5" id="KW-1134">Transmembrane beta strand</keyword>
<dbReference type="SUPFAM" id="SSF101967">
    <property type="entry name" value="Adhesin YadA, collagen-binding domain"/>
    <property type="match status" value="4"/>
</dbReference>
<dbReference type="GO" id="GO:0015031">
    <property type="term" value="P:protein transport"/>
    <property type="evidence" value="ECO:0007669"/>
    <property type="project" value="UniProtKB-KW"/>
</dbReference>
<evidence type="ECO:0000256" key="6">
    <source>
        <dbReference type="ARBA" id="ARBA00022692"/>
    </source>
</evidence>
<dbReference type="Pfam" id="PF05658">
    <property type="entry name" value="YadA_head"/>
    <property type="match status" value="3"/>
</dbReference>
<proteinExistence type="inferred from homology"/>
<evidence type="ECO:0000256" key="5">
    <source>
        <dbReference type="ARBA" id="ARBA00022452"/>
    </source>
</evidence>
<dbReference type="InterPro" id="IPR008640">
    <property type="entry name" value="Adhesin_Head_dom"/>
</dbReference>
<keyword evidence="10" id="KW-0998">Cell outer membrane</keyword>
<feature type="domain" description="Trimeric autotransporter adhesin YadA-like head" evidence="12">
    <location>
        <begin position="174"/>
        <end position="197"/>
    </location>
</feature>
<feature type="domain" description="Trimeric autotransporter adhesin YadA-like stalk" evidence="13">
    <location>
        <begin position="384"/>
        <end position="416"/>
    </location>
</feature>
<evidence type="ECO:0000313" key="16">
    <source>
        <dbReference type="Proteomes" id="UP001231736"/>
    </source>
</evidence>
<evidence type="ECO:0000259" key="13">
    <source>
        <dbReference type="Pfam" id="PF05662"/>
    </source>
</evidence>
<evidence type="ECO:0000256" key="3">
    <source>
        <dbReference type="ARBA" id="ARBA00005848"/>
    </source>
</evidence>
<feature type="domain" description="Trimeric autotransporter adhesin YadA-like head" evidence="12">
    <location>
        <begin position="1257"/>
        <end position="1279"/>
    </location>
</feature>
<sequence>MNKVFKVIWCKTTQTMIVVSELAKSGRRKSGKTQNIDVKVSSSNVFTKTALVTAMLLAGVNSAYAACSTNNSITCGTNASASDNGVAIGDNAQASSSGLAVGNGAQASSSGLAVGNGAKAGEQGLAVGSGTVAKKGAIAAGTTNTKAVEYSQAFGWNAQALGEVSFAQGTWARANGHGGISMGHKTYASGNGSIAMGGIHHIKVVNGKAVAAYNYREDGGKALSIGSIAIGTGTVAGTKEGSVKDGGGWHNQSGGVEQAAALGYHVKATGDKSIALGFGESYTSRSEVSGDRSGSFGSVNNVSADTSYALGNNNTIAQENTFVLGSGVTTSQANSVVLGNASADRAATEVKQATVGSMTYGGFAGVGKPDNGVVSVGADKKERQLINVAAGEISATSTDAINGSQLHAVAKTMSHNNPFEYQDKDGNSVVKIGDKYYPAGSVVNANGDVVDAAGDPANEILNDNIVIHAKDASPKPITNVKSVIGHDKGDGKINENDAKAATEGLLNNTEDLSTAATAGDLQAVAQAGLNFKGDDDTVIHKPLSGQLDIVGGADKTKLTDNNIGVNSADGKLKVQLAKDLKGLASTQFVNANGDNTIKINGNAQTITGLKDTITVPVDKATSGTAPAGNQSGVVATVNDILNAGWNLQNNTTPKDFVQAYDTVNFADGEGTKVVVENTDGKTSTIKVNVDAQVLSETAQLPVVYTDADGNKVYKQNDGTFNTSPDGSGDSKQAGDVIASMQNAKGEIKPTKLANVGDGAISATSKDAVNGSQIKGMADSVANAIGGGSTVGADGKISAPSFTLTNGDPSDGGTTAYTSVGDALMGLNTAVTKPITFTGDEGSNEQKLGSSFKIATGTAKAGFIGDNLHTKVEGNKVTVGLSETPDFKTVTVGEAGKKVTIGGQTITGLKDTITAPADPEVGVAPTNIAAGTVATVNDVLRAGWNLQVGGKKADFVQAYDTVNFKGKDGITVTHKTDSDGVNNIEIGLKAGTISNTAGSATGNGDNFVTANTVANAINNAGHTVTAKNTDDVVTENTESSLIKNGQALTVEAGKNLSASMDKANGTLKISTKTKVDFDNVKVGDVAINKDTGINAGKKQITNVASGLGNRTLDQIKSEGDTAAEWNNAATVGDLTKVQGNVTNISNNINKIIGGIDADGNATNANGDVIKVKDENGNEVNLTVKEALKTYNPQSQGEYTTNSVPEAIYRMNEGGIKYFHTNDGTANYDEQDTNKVDSSAKGKFSTAIGFQASTGKEAKNALAFGNGAQANAEDSIAIGTGNIVNAKHSGAFGDPSYIAKVDVDNNDVDGSYSLGNNNVINSSNTFVLGNNVNNSGETEVLKDAKGNILKDKDGKPRTRPVAQGDTVENSVYLGNKTTATKGDKVGTKNLTAKKGKKATEGKTTTAGDKGTVKSATVGGITYGGFAGAKADGVVSVGAAGSERRIQNVAAGEISKTSTDAINGSQLYSTNAEIAKLSQKLGDLKGSMSAGIAGAYAAAALAQPHDPGASSVGVAVGNFRGESALSIGVSTISDNGRWILKGLVTHDSQSHTGAAASVNYQW</sequence>
<keyword evidence="8" id="KW-0653">Protein transport</keyword>
<accession>A0AAJ6NCC6</accession>
<dbReference type="InterPro" id="IPR005594">
    <property type="entry name" value="YadA_C"/>
</dbReference>
<organism evidence="15 16">
    <name type="scientific">Phocoenobacter skyensis</name>
    <dbReference type="NCBI Taxonomy" id="97481"/>
    <lineage>
        <taxon>Bacteria</taxon>
        <taxon>Pseudomonadati</taxon>
        <taxon>Pseudomonadota</taxon>
        <taxon>Gammaproteobacteria</taxon>
        <taxon>Pasteurellales</taxon>
        <taxon>Pasteurellaceae</taxon>
        <taxon>Phocoenobacter</taxon>
    </lineage>
</organism>
<dbReference type="InterPro" id="IPR037174">
    <property type="entry name" value="Trimeric_adhesin"/>
</dbReference>
<dbReference type="GO" id="GO:0009986">
    <property type="term" value="C:cell surface"/>
    <property type="evidence" value="ECO:0007669"/>
    <property type="project" value="UniProtKB-SubCell"/>
</dbReference>
<feature type="domain" description="Trimeric autotransporter adhesin YadA-like C-terminal membrane anchor" evidence="11">
    <location>
        <begin position="1500"/>
        <end position="1559"/>
    </location>
</feature>
<dbReference type="InterPro" id="IPR011049">
    <property type="entry name" value="Serralysin-like_metalloprot_C"/>
</dbReference>
<protein>
    <submittedName>
        <fullName evidence="15">YadA-like family protein</fullName>
    </submittedName>
</protein>
<feature type="domain" description="Trimeric autotransporter adhesin YadA-like stalk" evidence="13">
    <location>
        <begin position="1442"/>
        <end position="1477"/>
    </location>
</feature>
<dbReference type="RefSeq" id="WP_306375645.1">
    <property type="nucleotide sequence ID" value="NZ_JASAYT010000004.1"/>
</dbReference>
<dbReference type="InterPro" id="IPR024973">
    <property type="entry name" value="ESPR"/>
</dbReference>
<evidence type="ECO:0000256" key="8">
    <source>
        <dbReference type="ARBA" id="ARBA00022927"/>
    </source>
</evidence>
<evidence type="ECO:0000259" key="12">
    <source>
        <dbReference type="Pfam" id="PF05658"/>
    </source>
</evidence>
<dbReference type="Gene3D" id="2.150.10.10">
    <property type="entry name" value="Serralysin-like metalloprotease, C-terminal"/>
    <property type="match status" value="3"/>
</dbReference>
<dbReference type="InterPro" id="IPR008635">
    <property type="entry name" value="Coiled_stalk_dom"/>
</dbReference>